<evidence type="ECO:0000256" key="1">
    <source>
        <dbReference type="ARBA" id="ARBA00022679"/>
    </source>
</evidence>
<evidence type="ECO:0000313" key="7">
    <source>
        <dbReference type="EMBL" id="RSU12908.1"/>
    </source>
</evidence>
<feature type="active site" evidence="5">
    <location>
        <position position="90"/>
    </location>
</feature>
<dbReference type="InterPro" id="IPR016035">
    <property type="entry name" value="Acyl_Trfase/lysoPLipase"/>
</dbReference>
<dbReference type="PANTHER" id="PTHR42681:SF1">
    <property type="entry name" value="MALONYL-COA-ACYL CARRIER PROTEIN TRANSACYLASE, MITOCHONDRIAL"/>
    <property type="match status" value="1"/>
</dbReference>
<evidence type="ECO:0000256" key="2">
    <source>
        <dbReference type="ARBA" id="ARBA00023315"/>
    </source>
</evidence>
<dbReference type="InterPro" id="IPR001227">
    <property type="entry name" value="Ac_transferase_dom_sf"/>
</dbReference>
<evidence type="ECO:0000313" key="8">
    <source>
        <dbReference type="Proteomes" id="UP000286773"/>
    </source>
</evidence>
<dbReference type="Gene3D" id="3.30.70.250">
    <property type="entry name" value="Malonyl-CoA ACP transacylase, ACP-binding"/>
    <property type="match status" value="1"/>
</dbReference>
<proteinExistence type="inferred from homology"/>
<dbReference type="AlphaFoldDB" id="A0A430AXY6"/>
<dbReference type="Gene3D" id="3.40.366.10">
    <property type="entry name" value="Malonyl-Coenzyme A Acyl Carrier Protein, domain 2"/>
    <property type="match status" value="1"/>
</dbReference>
<reference evidence="7 8" key="1">
    <citation type="submission" date="2017-05" db="EMBL/GenBank/DDBJ databases">
        <title>Vagococcus spp. assemblies.</title>
        <authorList>
            <person name="Gulvik C.A."/>
        </authorList>
    </citation>
    <scope>NUCLEOTIDE SEQUENCE [LARGE SCALE GENOMIC DNA]</scope>
    <source>
        <strain evidence="7 8">LMG 24798</strain>
    </source>
</reference>
<dbReference type="OrthoDB" id="9805460at2"/>
<evidence type="ECO:0000256" key="3">
    <source>
        <dbReference type="ARBA" id="ARBA00048462"/>
    </source>
</evidence>
<dbReference type="InterPro" id="IPR016036">
    <property type="entry name" value="Malonyl_transacylase_ACP-bd"/>
</dbReference>
<dbReference type="SMART" id="SM00827">
    <property type="entry name" value="PKS_AT"/>
    <property type="match status" value="1"/>
</dbReference>
<dbReference type="GO" id="GO:0006633">
    <property type="term" value="P:fatty acid biosynthetic process"/>
    <property type="evidence" value="ECO:0007669"/>
    <property type="project" value="TreeGrafter"/>
</dbReference>
<dbReference type="InterPro" id="IPR024925">
    <property type="entry name" value="Malonyl_CoA-ACP_transAc"/>
</dbReference>
<keyword evidence="1 4" id="KW-0808">Transferase</keyword>
<dbReference type="EMBL" id="NGKC01000004">
    <property type="protein sequence ID" value="RSU12908.1"/>
    <property type="molecule type" value="Genomic_DNA"/>
</dbReference>
<comment type="catalytic activity">
    <reaction evidence="3 4">
        <text>holo-[ACP] + malonyl-CoA = malonyl-[ACP] + CoA</text>
        <dbReference type="Rhea" id="RHEA:41792"/>
        <dbReference type="Rhea" id="RHEA-COMP:9623"/>
        <dbReference type="Rhea" id="RHEA-COMP:9685"/>
        <dbReference type="ChEBI" id="CHEBI:57287"/>
        <dbReference type="ChEBI" id="CHEBI:57384"/>
        <dbReference type="ChEBI" id="CHEBI:64479"/>
        <dbReference type="ChEBI" id="CHEBI:78449"/>
        <dbReference type="EC" id="2.3.1.39"/>
    </reaction>
</comment>
<keyword evidence="2 4" id="KW-0012">Acyltransferase</keyword>
<evidence type="ECO:0000256" key="5">
    <source>
        <dbReference type="PIRSR" id="PIRSR000446-1"/>
    </source>
</evidence>
<organism evidence="7 8">
    <name type="scientific">Vagococcus acidifermentans</name>
    <dbReference type="NCBI Taxonomy" id="564710"/>
    <lineage>
        <taxon>Bacteria</taxon>
        <taxon>Bacillati</taxon>
        <taxon>Bacillota</taxon>
        <taxon>Bacilli</taxon>
        <taxon>Lactobacillales</taxon>
        <taxon>Enterococcaceae</taxon>
        <taxon>Vagococcus</taxon>
    </lineage>
</organism>
<evidence type="ECO:0000256" key="4">
    <source>
        <dbReference type="PIRNR" id="PIRNR000446"/>
    </source>
</evidence>
<sequence length="311" mass="33787">MKTAFVFSGQGAQYTGMGKEFYDTFPVYKELIDKASEVLQLDMPELMFNNQELLNQTEYTQPAILAMSVAASQVVKDELGVTPDATAGLSLGEYTALVESKAISYEEALVLVRKRGRFMTEAVPAGVGAMAAVMGLDRETVESVCRQSSSRGLVTPANYNMPGQIAIAGEKEAVAYAGDQMKAAGAKRVIPLNVSGPFHTSLLQPAADKLADELTRVHFSGMTIPVVTNLTGKVIPDTEAIRPTLIKQVMSPVYWEDCVETLIAMGIDRFIEIGPGKTLSSFIRKINKQAAVQHVEDVKTLDKLRLFLTES</sequence>
<dbReference type="PANTHER" id="PTHR42681">
    <property type="entry name" value="MALONYL-COA-ACYL CARRIER PROTEIN TRANSACYLASE, MITOCHONDRIAL"/>
    <property type="match status" value="1"/>
</dbReference>
<keyword evidence="8" id="KW-1185">Reference proteome</keyword>
<gene>
    <name evidence="7" type="ORF">CBF27_05040</name>
</gene>
<evidence type="ECO:0000259" key="6">
    <source>
        <dbReference type="SMART" id="SM00827"/>
    </source>
</evidence>
<dbReference type="Proteomes" id="UP000286773">
    <property type="component" value="Unassembled WGS sequence"/>
</dbReference>
<comment type="similarity">
    <text evidence="4">Belongs to the fabD family.</text>
</comment>
<dbReference type="PIRSF" id="PIRSF000446">
    <property type="entry name" value="Mct"/>
    <property type="match status" value="1"/>
</dbReference>
<feature type="domain" description="Malonyl-CoA:ACP transacylase (MAT)" evidence="6">
    <location>
        <begin position="6"/>
        <end position="306"/>
    </location>
</feature>
<protein>
    <recommendedName>
        <fullName evidence="4">Malonyl CoA-acyl carrier protein transacylase</fullName>
        <ecNumber evidence="4">2.3.1.39</ecNumber>
    </recommendedName>
</protein>
<dbReference type="GO" id="GO:0005829">
    <property type="term" value="C:cytosol"/>
    <property type="evidence" value="ECO:0007669"/>
    <property type="project" value="TreeGrafter"/>
</dbReference>
<feature type="active site" evidence="5">
    <location>
        <position position="199"/>
    </location>
</feature>
<dbReference type="Pfam" id="PF00698">
    <property type="entry name" value="Acyl_transf_1"/>
    <property type="match status" value="1"/>
</dbReference>
<comment type="caution">
    <text evidence="7">The sequence shown here is derived from an EMBL/GenBank/DDBJ whole genome shotgun (WGS) entry which is preliminary data.</text>
</comment>
<dbReference type="SUPFAM" id="SSF55048">
    <property type="entry name" value="Probable ACP-binding domain of malonyl-CoA ACP transacylase"/>
    <property type="match status" value="1"/>
</dbReference>
<dbReference type="GO" id="GO:0004314">
    <property type="term" value="F:[acyl-carrier-protein] S-malonyltransferase activity"/>
    <property type="evidence" value="ECO:0007669"/>
    <property type="project" value="UniProtKB-EC"/>
</dbReference>
<dbReference type="NCBIfam" id="TIGR00128">
    <property type="entry name" value="fabD"/>
    <property type="match status" value="1"/>
</dbReference>
<dbReference type="InterPro" id="IPR050858">
    <property type="entry name" value="Mal-CoA-ACP_Trans/PKS_FabD"/>
</dbReference>
<dbReference type="RefSeq" id="WP_126813036.1">
    <property type="nucleotide sequence ID" value="NZ_NGKC01000004.1"/>
</dbReference>
<dbReference type="EC" id="2.3.1.39" evidence="4"/>
<accession>A0A430AXY6</accession>
<dbReference type="FunFam" id="3.30.70.250:FF:000001">
    <property type="entry name" value="Malonyl CoA-acyl carrier protein transacylase"/>
    <property type="match status" value="1"/>
</dbReference>
<dbReference type="InterPro" id="IPR014043">
    <property type="entry name" value="Acyl_transferase_dom"/>
</dbReference>
<dbReference type="SUPFAM" id="SSF52151">
    <property type="entry name" value="FabD/lysophospholipase-like"/>
    <property type="match status" value="1"/>
</dbReference>
<dbReference type="InterPro" id="IPR004410">
    <property type="entry name" value="Malonyl_CoA-ACP_transAc_FabD"/>
</dbReference>
<name>A0A430AXY6_9ENTE</name>